<reference evidence="3" key="1">
    <citation type="submission" date="2018-06" db="EMBL/GenBank/DDBJ databases">
        <authorList>
            <person name="Zhirakovskaya E."/>
        </authorList>
    </citation>
    <scope>NUCLEOTIDE SEQUENCE</scope>
</reference>
<accession>A0A3B1CYL0</accession>
<dbReference type="Pfam" id="PF08327">
    <property type="entry name" value="AHSA1"/>
    <property type="match status" value="1"/>
</dbReference>
<dbReference type="InterPro" id="IPR013538">
    <property type="entry name" value="ASHA1/2-like_C"/>
</dbReference>
<dbReference type="AlphaFoldDB" id="A0A3B1CYL0"/>
<name>A0A3B1CYL0_9ZZZZ</name>
<dbReference type="InterPro" id="IPR023393">
    <property type="entry name" value="START-like_dom_sf"/>
</dbReference>
<proteinExistence type="inferred from homology"/>
<dbReference type="Gene3D" id="3.30.530.20">
    <property type="match status" value="1"/>
</dbReference>
<evidence type="ECO:0000256" key="1">
    <source>
        <dbReference type="ARBA" id="ARBA00006817"/>
    </source>
</evidence>
<dbReference type="SUPFAM" id="SSF55961">
    <property type="entry name" value="Bet v1-like"/>
    <property type="match status" value="1"/>
</dbReference>
<dbReference type="EMBL" id="UOGD01000393">
    <property type="protein sequence ID" value="VAX27730.1"/>
    <property type="molecule type" value="Genomic_DNA"/>
</dbReference>
<evidence type="ECO:0000259" key="2">
    <source>
        <dbReference type="Pfam" id="PF08327"/>
    </source>
</evidence>
<gene>
    <name evidence="3" type="ORF">MNBD_IGNAVI01-2708</name>
</gene>
<organism evidence="3">
    <name type="scientific">hydrothermal vent metagenome</name>
    <dbReference type="NCBI Taxonomy" id="652676"/>
    <lineage>
        <taxon>unclassified sequences</taxon>
        <taxon>metagenomes</taxon>
        <taxon>ecological metagenomes</taxon>
    </lineage>
</organism>
<comment type="similarity">
    <text evidence="1">Belongs to the AHA1 family.</text>
</comment>
<protein>
    <recommendedName>
        <fullName evidence="2">Activator of Hsp90 ATPase homologue 1/2-like C-terminal domain-containing protein</fullName>
    </recommendedName>
</protein>
<evidence type="ECO:0000313" key="3">
    <source>
        <dbReference type="EMBL" id="VAX27730.1"/>
    </source>
</evidence>
<feature type="domain" description="Activator of Hsp90 ATPase homologue 1/2-like C-terminal" evidence="2">
    <location>
        <begin position="13"/>
        <end position="128"/>
    </location>
</feature>
<sequence length="129" mass="14634">MTDNIKLSVTLPTSPGVIYKAWLNSDEHTAFTKSKAVIEKKVGSKFTAGDGYIEGEIKQMILSRKITMTWRTTDFPEGSEDSLLEVNFEGNGESTKVILVHENLPEGEGKKYRKSWKDNYFAPMKEYFS</sequence>